<keyword evidence="2" id="KW-1185">Reference proteome</keyword>
<dbReference type="AlphaFoldDB" id="A0A2W0HFC6"/>
<dbReference type="EMBL" id="PDOF01000003">
    <property type="protein sequence ID" value="PYZ96035.1"/>
    <property type="molecule type" value="Genomic_DNA"/>
</dbReference>
<comment type="caution">
    <text evidence="1">The sequence shown here is derived from an EMBL/GenBank/DDBJ whole genome shotgun (WGS) entry which is preliminary data.</text>
</comment>
<dbReference type="RefSeq" id="WP_110521312.1">
    <property type="nucleotide sequence ID" value="NZ_PDOF01000003.1"/>
</dbReference>
<evidence type="ECO:0000313" key="2">
    <source>
        <dbReference type="Proteomes" id="UP000248066"/>
    </source>
</evidence>
<proteinExistence type="predicted"/>
<evidence type="ECO:0000313" key="1">
    <source>
        <dbReference type="EMBL" id="PYZ96035.1"/>
    </source>
</evidence>
<dbReference type="Proteomes" id="UP000248066">
    <property type="component" value="Unassembled WGS sequence"/>
</dbReference>
<organism evidence="1 2">
    <name type="scientific">Alteribacter lacisalsi</name>
    <dbReference type="NCBI Taxonomy" id="2045244"/>
    <lineage>
        <taxon>Bacteria</taxon>
        <taxon>Bacillati</taxon>
        <taxon>Bacillota</taxon>
        <taxon>Bacilli</taxon>
        <taxon>Bacillales</taxon>
        <taxon>Bacillaceae</taxon>
        <taxon>Alteribacter</taxon>
    </lineage>
</organism>
<sequence>MKIEEVIDTVKVFFKDHVYPVYRITSIVTEEKGWDVEVEVIEEKEYMKKYGRDQLLGVYHARVNSELEVESFSRKNLRYRAARVEEKGR</sequence>
<gene>
    <name evidence="1" type="ORF">CR205_16825</name>
</gene>
<reference evidence="1 2" key="1">
    <citation type="submission" date="2017-10" db="EMBL/GenBank/DDBJ databases">
        <title>Bacillus sp. nov., a halophilic bacterium isolated from a Yangshapao Lake.</title>
        <authorList>
            <person name="Wang H."/>
        </authorList>
    </citation>
    <scope>NUCLEOTIDE SEQUENCE [LARGE SCALE GENOMIC DNA]</scope>
    <source>
        <strain evidence="1 2">YSP-3</strain>
    </source>
</reference>
<name>A0A2W0HFC6_9BACI</name>
<protein>
    <submittedName>
        <fullName evidence="1">Gas vesicle protein GvpR</fullName>
    </submittedName>
</protein>
<accession>A0A2W0HFC6</accession>
<dbReference type="OrthoDB" id="1798488at2"/>